<sequence length="405" mass="43551">MAGHEFAHADAIADCVLAAFDALPAHRKPRLPSSGLKAGRREWVPLAGIVLENSQGALTCAALATGMKCLPRDKIQGLDGNLVHDSHAEILALRAFNRFLLDQSALLCADPSADNLLRPSSTQNPFTIDPHITIHMYCSEAPCGDASMELTMAQQDDQSPWTSTSDVGSDELFGRGYFGSLGVVRRKPARPDAPPTLSKACSDKLALKQYTSVLSAVSSLLIHPENAYIHTLVMPQSQMVSEACARAFGRDGRLSALQNASSGPFAFRPFTVRPTTREFSFSRRIADPSTTSIVPSNISSLTYGPKQETLINGTLQGRKQGDPRGASAVSRRSMWALALKVATSVAQPALVAALSAKSYADVKASQMLSDREAAKQTAKDLSLQGWKRNTGDDEWSLTEVKSLAR</sequence>
<proteinExistence type="predicted"/>
<dbReference type="PANTHER" id="PTHR47803">
    <property type="entry name" value="TRNA-SPECIFIC ADENOSINE DEAMINASE 1"/>
    <property type="match status" value="1"/>
</dbReference>
<accession>A0A9P8FTK4</accession>
<name>A0A9P8FTK4_AURME</name>
<dbReference type="SMART" id="SM00552">
    <property type="entry name" value="ADEAMc"/>
    <property type="match status" value="1"/>
</dbReference>
<keyword evidence="3" id="KW-1185">Reference proteome</keyword>
<feature type="domain" description="A to I editase" evidence="1">
    <location>
        <begin position="62"/>
        <end position="364"/>
    </location>
</feature>
<dbReference type="EMBL" id="JAHFXS010000928">
    <property type="protein sequence ID" value="KAG9980858.1"/>
    <property type="molecule type" value="Genomic_DNA"/>
</dbReference>
<dbReference type="PANTHER" id="PTHR47803:SF1">
    <property type="entry name" value="TRNA-SPECIFIC ADENOSINE DEAMINASE 1"/>
    <property type="match status" value="1"/>
</dbReference>
<organism evidence="2 3">
    <name type="scientific">Aureobasidium melanogenum</name>
    <name type="common">Aureobasidium pullulans var. melanogenum</name>
    <dbReference type="NCBI Taxonomy" id="46634"/>
    <lineage>
        <taxon>Eukaryota</taxon>
        <taxon>Fungi</taxon>
        <taxon>Dikarya</taxon>
        <taxon>Ascomycota</taxon>
        <taxon>Pezizomycotina</taxon>
        <taxon>Dothideomycetes</taxon>
        <taxon>Dothideomycetidae</taxon>
        <taxon>Dothideales</taxon>
        <taxon>Saccotheciaceae</taxon>
        <taxon>Aureobasidium</taxon>
    </lineage>
</organism>
<evidence type="ECO:0000313" key="3">
    <source>
        <dbReference type="Proteomes" id="UP000729357"/>
    </source>
</evidence>
<evidence type="ECO:0000313" key="2">
    <source>
        <dbReference type="EMBL" id="KAG9980858.1"/>
    </source>
</evidence>
<protein>
    <submittedName>
        <fullName evidence="2">Adenosine-deaminase domain-containing protein</fullName>
    </submittedName>
</protein>
<dbReference type="PROSITE" id="PS50141">
    <property type="entry name" value="A_DEAMIN_EDITASE"/>
    <property type="match status" value="1"/>
</dbReference>
<dbReference type="InterPro" id="IPR002466">
    <property type="entry name" value="A_deamin"/>
</dbReference>
<reference evidence="2" key="1">
    <citation type="journal article" date="2021" name="J Fungi (Basel)">
        <title>Virulence traits and population genomics of the black yeast Aureobasidium melanogenum.</title>
        <authorList>
            <person name="Cernosa A."/>
            <person name="Sun X."/>
            <person name="Gostincar C."/>
            <person name="Fang C."/>
            <person name="Gunde-Cimerman N."/>
            <person name="Song Z."/>
        </authorList>
    </citation>
    <scope>NUCLEOTIDE SEQUENCE</scope>
    <source>
        <strain evidence="2">EXF-9298</strain>
    </source>
</reference>
<reference evidence="2" key="2">
    <citation type="submission" date="2021-08" db="EMBL/GenBank/DDBJ databases">
        <authorList>
            <person name="Gostincar C."/>
            <person name="Sun X."/>
            <person name="Song Z."/>
            <person name="Gunde-Cimerman N."/>
        </authorList>
    </citation>
    <scope>NUCLEOTIDE SEQUENCE</scope>
    <source>
        <strain evidence="2">EXF-9298</strain>
    </source>
</reference>
<dbReference type="GO" id="GO:0002100">
    <property type="term" value="P:tRNA wobble adenosine to inosine editing"/>
    <property type="evidence" value="ECO:0007669"/>
    <property type="project" value="InterPro"/>
</dbReference>
<dbReference type="InterPro" id="IPR042935">
    <property type="entry name" value="Tad1"/>
</dbReference>
<dbReference type="GO" id="GO:0003723">
    <property type="term" value="F:RNA binding"/>
    <property type="evidence" value="ECO:0007669"/>
    <property type="project" value="InterPro"/>
</dbReference>
<dbReference type="AlphaFoldDB" id="A0A9P8FTK4"/>
<comment type="caution">
    <text evidence="2">The sequence shown here is derived from an EMBL/GenBank/DDBJ whole genome shotgun (WGS) entry which is preliminary data.</text>
</comment>
<feature type="non-terminal residue" evidence="2">
    <location>
        <position position="405"/>
    </location>
</feature>
<dbReference type="Proteomes" id="UP000729357">
    <property type="component" value="Unassembled WGS sequence"/>
</dbReference>
<evidence type="ECO:0000259" key="1">
    <source>
        <dbReference type="PROSITE" id="PS50141"/>
    </source>
</evidence>
<gene>
    <name evidence="2" type="ORF">KCU98_g7866</name>
</gene>
<dbReference type="GO" id="GO:0043829">
    <property type="term" value="F:tRNA-specific adenosine-37 deaminase activity"/>
    <property type="evidence" value="ECO:0007669"/>
    <property type="project" value="TreeGrafter"/>
</dbReference>
<dbReference type="Pfam" id="PF02137">
    <property type="entry name" value="A_deamin"/>
    <property type="match status" value="1"/>
</dbReference>